<dbReference type="EMBL" id="MT143809">
    <property type="protein sequence ID" value="QJB02829.1"/>
    <property type="molecule type" value="Genomic_DNA"/>
</dbReference>
<reference evidence="1" key="1">
    <citation type="submission" date="2020-03" db="EMBL/GenBank/DDBJ databases">
        <title>The deep terrestrial virosphere.</title>
        <authorList>
            <person name="Holmfeldt K."/>
            <person name="Nilsson E."/>
            <person name="Simone D."/>
            <person name="Lopez-Fernandez M."/>
            <person name="Wu X."/>
            <person name="de Brujin I."/>
            <person name="Lundin D."/>
            <person name="Andersson A."/>
            <person name="Bertilsson S."/>
            <person name="Dopson M."/>
        </authorList>
    </citation>
    <scope>NUCLEOTIDE SEQUENCE</scope>
    <source>
        <strain evidence="1">MM171A01128</strain>
        <strain evidence="2">MM171B01055</strain>
    </source>
</reference>
<gene>
    <name evidence="1" type="ORF">MM171A01128_0020</name>
    <name evidence="2" type="ORF">MM171B01055_0016</name>
</gene>
<accession>A0A6M3LVA1</accession>
<evidence type="ECO:0000313" key="1">
    <source>
        <dbReference type="EMBL" id="QJA99366.1"/>
    </source>
</evidence>
<evidence type="ECO:0000313" key="2">
    <source>
        <dbReference type="EMBL" id="QJB02829.1"/>
    </source>
</evidence>
<protein>
    <submittedName>
        <fullName evidence="1">Uncharacterized protein</fullName>
    </submittedName>
</protein>
<proteinExistence type="predicted"/>
<dbReference type="EMBL" id="MT143645">
    <property type="protein sequence ID" value="QJA99366.1"/>
    <property type="molecule type" value="Genomic_DNA"/>
</dbReference>
<name>A0A6M3LVA1_9ZZZZ</name>
<sequence>MDKKMYQNKRWLIREYLEKQRSPRMIAEEFSITIPAVRYYLKMHNIPMRNKVESQKIRRDKQRAEIASWEI</sequence>
<dbReference type="AlphaFoldDB" id="A0A6M3LVA1"/>
<organism evidence="1">
    <name type="scientific">viral metagenome</name>
    <dbReference type="NCBI Taxonomy" id="1070528"/>
    <lineage>
        <taxon>unclassified sequences</taxon>
        <taxon>metagenomes</taxon>
        <taxon>organismal metagenomes</taxon>
    </lineage>
</organism>